<dbReference type="RefSeq" id="WP_162480401.1">
    <property type="nucleotide sequence ID" value="NZ_BAUP01000124.1"/>
</dbReference>
<feature type="region of interest" description="Disordered" evidence="1">
    <location>
        <begin position="89"/>
        <end position="117"/>
    </location>
</feature>
<dbReference type="AlphaFoldDB" id="A0A023DYT6"/>
<proteinExistence type="predicted"/>
<protein>
    <submittedName>
        <fullName evidence="2">Uncharacterized protein</fullName>
    </submittedName>
</protein>
<evidence type="ECO:0000313" key="3">
    <source>
        <dbReference type="Proteomes" id="UP000024842"/>
    </source>
</evidence>
<name>A0A023DYT6_9PROT</name>
<gene>
    <name evidence="2" type="ORF">HE1_01017</name>
</gene>
<dbReference type="Proteomes" id="UP000024842">
    <property type="component" value="Unassembled WGS sequence"/>
</dbReference>
<sequence>MWTNWLLSLLFEKNKAILNGAPLSKFLFANQLSALKNRLRAKYDQFLSSVLPTDENKKIYNKNAEIFGYIGKDFEVEIRKKYQQWVSTGATQSKSNVSNNDEASKTGVKQKELRANDNSLKNSTVSTALIDSSLQNSTNTSLNPRSTDESVKQYKSIEFNTKKISDPTSSPGEYQRTHAKLEKKVIPTSEFISKRVQRAEQTFRYDIIDWVNKLKTPKVQNRFFSIKNIKEKFSQSMSALKGAEYIDERDEAINKAENKALGDSGSYYGLVASLCGDGIPINAGVELLKNLDIFVEEQLGNFGTALLSSRTAMEKIFINEVFDYVRGTYSSALEGFGTKYISEEYKKTSPSLYKKMTQFFFSRIMKMNLTEQNKFERLDDYIYKITNFLSKNSEDCERCDRSYGNENESTKKFRAENSQRVFFAAVSLLIEPFFDRPDFMDILIKIGSEKRILDTFKKIYKTNCISIEYLNDLLKGFETNIIEKINNKSKHFTELYQFLIDSRKSYTESIRARSPEFFLGVSYVKPGIY</sequence>
<comment type="caution">
    <text evidence="2">The sequence shown here is derived from an EMBL/GenBank/DDBJ whole genome shotgun (WGS) entry which is preliminary data.</text>
</comment>
<dbReference type="EMBL" id="BAUP01000124">
    <property type="protein sequence ID" value="GAJ46679.1"/>
    <property type="molecule type" value="Genomic_DNA"/>
</dbReference>
<keyword evidence="3" id="KW-1185">Reference proteome</keyword>
<evidence type="ECO:0000256" key="1">
    <source>
        <dbReference type="SAM" id="MobiDB-lite"/>
    </source>
</evidence>
<accession>A0A023DYT6</accession>
<organism evidence="2 3">
    <name type="scientific">Holospora elegans E1</name>
    <dbReference type="NCBI Taxonomy" id="1427503"/>
    <lineage>
        <taxon>Bacteria</taxon>
        <taxon>Pseudomonadati</taxon>
        <taxon>Pseudomonadota</taxon>
        <taxon>Alphaproteobacteria</taxon>
        <taxon>Holosporales</taxon>
        <taxon>Holosporaceae</taxon>
        <taxon>Holospora</taxon>
    </lineage>
</organism>
<feature type="compositionally biased region" description="Polar residues" evidence="1">
    <location>
        <begin position="89"/>
        <end position="101"/>
    </location>
</feature>
<reference evidence="2 3" key="1">
    <citation type="journal article" date="2014" name="FEMS Microbiol. Lett.">
        <title>Draft genome sequences of three Holospora species (Holospora obtusa, Holospora undulata, and Holospora elegans), endonuclear symbiotic bacteria of the ciliate Paramecium caudatum.</title>
        <authorList>
            <person name="Dohra H."/>
            <person name="Tanaka K."/>
            <person name="Suzuki T."/>
            <person name="Fujishima M."/>
            <person name="Suzuki H."/>
        </authorList>
    </citation>
    <scope>NUCLEOTIDE SEQUENCE [LARGE SCALE GENOMIC DNA]</scope>
    <source>
        <strain evidence="2 3">E1</strain>
    </source>
</reference>
<evidence type="ECO:0000313" key="2">
    <source>
        <dbReference type="EMBL" id="GAJ46679.1"/>
    </source>
</evidence>